<keyword evidence="7 12" id="KW-0472">Membrane</keyword>
<gene>
    <name evidence="14" type="ORF">GCM10012278_41230</name>
</gene>
<dbReference type="Gene3D" id="1.10.10.1320">
    <property type="entry name" value="Anti-sigma factor, zinc-finger domain"/>
    <property type="match status" value="1"/>
</dbReference>
<dbReference type="PANTHER" id="PTHR37461">
    <property type="entry name" value="ANTI-SIGMA-K FACTOR RSKA"/>
    <property type="match status" value="1"/>
</dbReference>
<keyword evidence="4 12" id="KW-0812">Transmembrane</keyword>
<evidence type="ECO:0000256" key="7">
    <source>
        <dbReference type="ARBA" id="ARBA00023136"/>
    </source>
</evidence>
<dbReference type="InterPro" id="IPR018764">
    <property type="entry name" value="RskA_C"/>
</dbReference>
<dbReference type="EMBL" id="BMNK01000006">
    <property type="protein sequence ID" value="GGP08652.1"/>
    <property type="molecule type" value="Genomic_DNA"/>
</dbReference>
<sequence length="282" mass="29585">MDDELHPFAGAHTPHELDPLTGANTPHELHPLTGANTPDGPHRRTGAHAPDELHALAGAYAVHALPSADIVPYEEHLSACPVCPAEVRRLREGAARLALTAATAPPTTLRPRVLATAHLMRPPRERRRWRGKAVTGLAAVSMAAAAVLGVLAFDARRDLGELRARDAAVAEVLAAPDARTVRQPVTAGGTAVLVVSRDQGRLLVTASGLPELPAAGVYQVWLMGPDGPRPAGRLDRRADGLSTPVLARPRTDDAHVGLTIEPSSGSDLPTTQPILLAELPGT</sequence>
<dbReference type="AlphaFoldDB" id="A0A918A6S0"/>
<name>A0A918A6S0_9ACTN</name>
<comment type="subcellular location">
    <subcellularLocation>
        <location evidence="2">Cell membrane</location>
    </subcellularLocation>
    <subcellularLocation>
        <location evidence="1">Membrane</location>
        <topology evidence="1">Single-pass membrane protein</topology>
    </subcellularLocation>
</comment>
<evidence type="ECO:0000256" key="10">
    <source>
        <dbReference type="ARBA" id="ARBA00030803"/>
    </source>
</evidence>
<evidence type="ECO:0000256" key="1">
    <source>
        <dbReference type="ARBA" id="ARBA00004167"/>
    </source>
</evidence>
<dbReference type="InterPro" id="IPR051474">
    <property type="entry name" value="Anti-sigma-K/W_factor"/>
</dbReference>
<dbReference type="GO" id="GO:0016989">
    <property type="term" value="F:sigma factor antagonist activity"/>
    <property type="evidence" value="ECO:0007669"/>
    <property type="project" value="TreeGrafter"/>
</dbReference>
<accession>A0A918A6S0</accession>
<reference evidence="14" key="1">
    <citation type="journal article" date="2014" name="Int. J. Syst. Evol. Microbiol.">
        <title>Complete genome sequence of Corynebacterium casei LMG S-19264T (=DSM 44701T), isolated from a smear-ripened cheese.</title>
        <authorList>
            <consortium name="US DOE Joint Genome Institute (JGI-PGF)"/>
            <person name="Walter F."/>
            <person name="Albersmeier A."/>
            <person name="Kalinowski J."/>
            <person name="Ruckert C."/>
        </authorList>
    </citation>
    <scope>NUCLEOTIDE SEQUENCE</scope>
    <source>
        <strain evidence="14">CGMCC 4.7430</strain>
    </source>
</reference>
<dbReference type="Pfam" id="PF10099">
    <property type="entry name" value="RskA_C"/>
    <property type="match status" value="1"/>
</dbReference>
<evidence type="ECO:0000256" key="3">
    <source>
        <dbReference type="ARBA" id="ARBA00022475"/>
    </source>
</evidence>
<comment type="caution">
    <text evidence="14">The sequence shown here is derived from an EMBL/GenBank/DDBJ whole genome shotgun (WGS) entry which is preliminary data.</text>
</comment>
<evidence type="ECO:0000256" key="9">
    <source>
        <dbReference type="ARBA" id="ARBA00029829"/>
    </source>
</evidence>
<organism evidence="14 15">
    <name type="scientific">Nonomuraea glycinis</name>
    <dbReference type="NCBI Taxonomy" id="2047744"/>
    <lineage>
        <taxon>Bacteria</taxon>
        <taxon>Bacillati</taxon>
        <taxon>Actinomycetota</taxon>
        <taxon>Actinomycetes</taxon>
        <taxon>Streptosporangiales</taxon>
        <taxon>Streptosporangiaceae</taxon>
        <taxon>Nonomuraea</taxon>
    </lineage>
</organism>
<evidence type="ECO:0000313" key="15">
    <source>
        <dbReference type="Proteomes" id="UP000660745"/>
    </source>
</evidence>
<protein>
    <recommendedName>
        <fullName evidence="10">Regulator of SigK</fullName>
    </recommendedName>
    <alternativeName>
        <fullName evidence="9">Sigma-K anti-sigma factor RskA</fullName>
    </alternativeName>
</protein>
<feature type="region of interest" description="Disordered" evidence="11">
    <location>
        <begin position="1"/>
        <end position="48"/>
    </location>
</feature>
<keyword evidence="3" id="KW-1003">Cell membrane</keyword>
<reference evidence="14" key="2">
    <citation type="submission" date="2020-09" db="EMBL/GenBank/DDBJ databases">
        <authorList>
            <person name="Sun Q."/>
            <person name="Zhou Y."/>
        </authorList>
    </citation>
    <scope>NUCLEOTIDE SEQUENCE</scope>
    <source>
        <strain evidence="14">CGMCC 4.7430</strain>
    </source>
</reference>
<evidence type="ECO:0000256" key="4">
    <source>
        <dbReference type="ARBA" id="ARBA00022692"/>
    </source>
</evidence>
<keyword evidence="15" id="KW-1185">Reference proteome</keyword>
<evidence type="ECO:0000256" key="8">
    <source>
        <dbReference type="ARBA" id="ARBA00023163"/>
    </source>
</evidence>
<keyword evidence="8" id="KW-0804">Transcription</keyword>
<evidence type="ECO:0000256" key="6">
    <source>
        <dbReference type="ARBA" id="ARBA00023015"/>
    </source>
</evidence>
<keyword evidence="6" id="KW-0805">Transcription regulation</keyword>
<dbReference type="PANTHER" id="PTHR37461:SF1">
    <property type="entry name" value="ANTI-SIGMA-K FACTOR RSKA"/>
    <property type="match status" value="1"/>
</dbReference>
<dbReference type="GO" id="GO:0005886">
    <property type="term" value="C:plasma membrane"/>
    <property type="evidence" value="ECO:0007669"/>
    <property type="project" value="UniProtKB-SubCell"/>
</dbReference>
<dbReference type="RefSeq" id="WP_189140259.1">
    <property type="nucleotide sequence ID" value="NZ_BMNK01000006.1"/>
</dbReference>
<dbReference type="InterPro" id="IPR041916">
    <property type="entry name" value="Anti_sigma_zinc_sf"/>
</dbReference>
<dbReference type="Proteomes" id="UP000660745">
    <property type="component" value="Unassembled WGS sequence"/>
</dbReference>
<evidence type="ECO:0000259" key="13">
    <source>
        <dbReference type="Pfam" id="PF10099"/>
    </source>
</evidence>
<evidence type="ECO:0000313" key="14">
    <source>
        <dbReference type="EMBL" id="GGP08652.1"/>
    </source>
</evidence>
<evidence type="ECO:0000256" key="5">
    <source>
        <dbReference type="ARBA" id="ARBA00022989"/>
    </source>
</evidence>
<evidence type="ECO:0000256" key="12">
    <source>
        <dbReference type="SAM" id="Phobius"/>
    </source>
</evidence>
<keyword evidence="5 12" id="KW-1133">Transmembrane helix</keyword>
<feature type="transmembrane region" description="Helical" evidence="12">
    <location>
        <begin position="133"/>
        <end position="153"/>
    </location>
</feature>
<evidence type="ECO:0000256" key="2">
    <source>
        <dbReference type="ARBA" id="ARBA00004236"/>
    </source>
</evidence>
<feature type="domain" description="Anti-sigma K factor RskA C-terminal" evidence="13">
    <location>
        <begin position="140"/>
        <end position="274"/>
    </location>
</feature>
<dbReference type="GO" id="GO:0006417">
    <property type="term" value="P:regulation of translation"/>
    <property type="evidence" value="ECO:0007669"/>
    <property type="project" value="TreeGrafter"/>
</dbReference>
<proteinExistence type="predicted"/>
<evidence type="ECO:0000256" key="11">
    <source>
        <dbReference type="SAM" id="MobiDB-lite"/>
    </source>
</evidence>